<comment type="subunit">
    <text evidence="3 10">Monomer.</text>
</comment>
<dbReference type="AlphaFoldDB" id="A0A328XMV0"/>
<dbReference type="NCBIfam" id="TIGR00547">
    <property type="entry name" value="lolA"/>
    <property type="match status" value="1"/>
</dbReference>
<keyword evidence="9 10" id="KW-0143">Chaperone</keyword>
<protein>
    <recommendedName>
        <fullName evidence="4 10">Outer-membrane lipoprotein carrier protein</fullName>
    </recommendedName>
</protein>
<feature type="signal peptide" evidence="10">
    <location>
        <begin position="1"/>
        <end position="21"/>
    </location>
</feature>
<dbReference type="Pfam" id="PF03548">
    <property type="entry name" value="LolA"/>
    <property type="match status" value="1"/>
</dbReference>
<comment type="caution">
    <text evidence="11">The sequence shown here is derived from an EMBL/GenBank/DDBJ whole genome shotgun (WGS) entry which is preliminary data.</text>
</comment>
<evidence type="ECO:0000256" key="7">
    <source>
        <dbReference type="ARBA" id="ARBA00022764"/>
    </source>
</evidence>
<dbReference type="PANTHER" id="PTHR35869:SF1">
    <property type="entry name" value="OUTER-MEMBRANE LIPOPROTEIN CARRIER PROTEIN"/>
    <property type="match status" value="1"/>
</dbReference>
<keyword evidence="7 10" id="KW-0574">Periplasm</keyword>
<dbReference type="GO" id="GO:0030288">
    <property type="term" value="C:outer membrane-bounded periplasmic space"/>
    <property type="evidence" value="ECO:0007669"/>
    <property type="project" value="TreeGrafter"/>
</dbReference>
<dbReference type="InterPro" id="IPR029046">
    <property type="entry name" value="LolA/LolB/LppX"/>
</dbReference>
<evidence type="ECO:0000313" key="11">
    <source>
        <dbReference type="EMBL" id="RAR59688.1"/>
    </source>
</evidence>
<dbReference type="InterPro" id="IPR018323">
    <property type="entry name" value="OM_lipoprot_carrier_LolA_Pbac"/>
</dbReference>
<dbReference type="Gene3D" id="2.50.20.10">
    <property type="entry name" value="Lipoprotein localisation LolA/LolB/LppX"/>
    <property type="match status" value="1"/>
</dbReference>
<comment type="subcellular location">
    <subcellularLocation>
        <location evidence="1 10">Periplasm</location>
    </subcellularLocation>
</comment>
<evidence type="ECO:0000256" key="2">
    <source>
        <dbReference type="ARBA" id="ARBA00007615"/>
    </source>
</evidence>
<name>A0A328XMV0_9GAMM</name>
<dbReference type="HAMAP" id="MF_00240">
    <property type="entry name" value="LolA"/>
    <property type="match status" value="1"/>
</dbReference>
<dbReference type="GO" id="GO:0044874">
    <property type="term" value="P:lipoprotein localization to outer membrane"/>
    <property type="evidence" value="ECO:0007669"/>
    <property type="project" value="UniProtKB-UniRule"/>
</dbReference>
<comment type="similarity">
    <text evidence="2 10">Belongs to the LolA family.</text>
</comment>
<evidence type="ECO:0000256" key="10">
    <source>
        <dbReference type="HAMAP-Rule" id="MF_00240"/>
    </source>
</evidence>
<organism evidence="11 12">
    <name type="scientific">Onishia taeanensis</name>
    <dbReference type="NCBI Taxonomy" id="284577"/>
    <lineage>
        <taxon>Bacteria</taxon>
        <taxon>Pseudomonadati</taxon>
        <taxon>Pseudomonadota</taxon>
        <taxon>Gammaproteobacteria</taxon>
        <taxon>Oceanospirillales</taxon>
        <taxon>Halomonadaceae</taxon>
        <taxon>Onishia</taxon>
    </lineage>
</organism>
<dbReference type="EMBL" id="QLSX01000008">
    <property type="protein sequence ID" value="RAR59688.1"/>
    <property type="molecule type" value="Genomic_DNA"/>
</dbReference>
<dbReference type="PANTHER" id="PTHR35869">
    <property type="entry name" value="OUTER-MEMBRANE LIPOPROTEIN CARRIER PROTEIN"/>
    <property type="match status" value="1"/>
</dbReference>
<sequence length="209" mass="23666" precursor="true">MTPTRLATFGFALMMPLTALADEDAERLTQLLEPINTYQADFEQQILDGSGQRLQQASGRMWLSRPGRFRWEVESPYRQVVVSDGQDIYLHDPDLEQVTVQPLDTRVTHTPALLLSGSADELTTNYDVERRQQGTAETFTLDPRSPDTLFEELQLTFYAEELGMLQMTDSTGQRTAIAFDNVEQNAAIDDARFTFEIPEGVDVIRETAR</sequence>
<keyword evidence="11" id="KW-0449">Lipoprotein</keyword>
<dbReference type="CDD" id="cd16325">
    <property type="entry name" value="LolA"/>
    <property type="match status" value="1"/>
</dbReference>
<feature type="chain" id="PRO_5016470254" description="Outer-membrane lipoprotein carrier protein" evidence="10">
    <location>
        <begin position="22"/>
        <end position="209"/>
    </location>
</feature>
<evidence type="ECO:0000256" key="9">
    <source>
        <dbReference type="ARBA" id="ARBA00023186"/>
    </source>
</evidence>
<proteinExistence type="inferred from homology"/>
<dbReference type="OrthoDB" id="9787361at2"/>
<keyword evidence="8 10" id="KW-0653">Protein transport</keyword>
<evidence type="ECO:0000313" key="12">
    <source>
        <dbReference type="Proteomes" id="UP000249700"/>
    </source>
</evidence>
<evidence type="ECO:0000256" key="4">
    <source>
        <dbReference type="ARBA" id="ARBA00014035"/>
    </source>
</evidence>
<accession>A0A328XMV0</accession>
<gene>
    <name evidence="10" type="primary">lolA</name>
    <name evidence="11" type="ORF">BCL93_10835</name>
</gene>
<dbReference type="RefSeq" id="WP_112055443.1">
    <property type="nucleotide sequence ID" value="NZ_QLSX01000008.1"/>
</dbReference>
<dbReference type="SUPFAM" id="SSF89392">
    <property type="entry name" value="Prokaryotic lipoproteins and lipoprotein localization factors"/>
    <property type="match status" value="1"/>
</dbReference>
<evidence type="ECO:0000256" key="5">
    <source>
        <dbReference type="ARBA" id="ARBA00022448"/>
    </source>
</evidence>
<keyword evidence="6 10" id="KW-0732">Signal</keyword>
<evidence type="ECO:0000256" key="1">
    <source>
        <dbReference type="ARBA" id="ARBA00004418"/>
    </source>
</evidence>
<evidence type="ECO:0000256" key="3">
    <source>
        <dbReference type="ARBA" id="ARBA00011245"/>
    </source>
</evidence>
<reference evidence="11 12" key="1">
    <citation type="submission" date="2018-06" db="EMBL/GenBank/DDBJ databases">
        <title>Comparative analysis of microorganisms from saline springs in Andes Mountain Range, Colombia.</title>
        <authorList>
            <person name="Rubin E."/>
        </authorList>
    </citation>
    <scope>NUCLEOTIDE SEQUENCE [LARGE SCALE GENOMIC DNA]</scope>
    <source>
        <strain evidence="11 12">USBA-857</strain>
    </source>
</reference>
<dbReference type="Proteomes" id="UP000249700">
    <property type="component" value="Unassembled WGS sequence"/>
</dbReference>
<dbReference type="InterPro" id="IPR004564">
    <property type="entry name" value="OM_lipoprot_carrier_LolA-like"/>
</dbReference>
<comment type="function">
    <text evidence="10">Participates in the translocation of lipoproteins from the inner membrane to the outer membrane. Only forms a complex with a lipoprotein if the residue after the N-terminal Cys is not an aspartate (The Asp acts as a targeting signal to indicate that the lipoprotein should stay in the inner membrane).</text>
</comment>
<keyword evidence="5 10" id="KW-0813">Transport</keyword>
<evidence type="ECO:0000256" key="8">
    <source>
        <dbReference type="ARBA" id="ARBA00022927"/>
    </source>
</evidence>
<dbReference type="GO" id="GO:0042953">
    <property type="term" value="P:lipoprotein transport"/>
    <property type="evidence" value="ECO:0007669"/>
    <property type="project" value="InterPro"/>
</dbReference>
<evidence type="ECO:0000256" key="6">
    <source>
        <dbReference type="ARBA" id="ARBA00022729"/>
    </source>
</evidence>